<proteinExistence type="inferred from homology"/>
<dbReference type="OrthoDB" id="360327at2759"/>
<evidence type="ECO:0000313" key="3">
    <source>
        <dbReference type="EMBL" id="CAF1233943.1"/>
    </source>
</evidence>
<dbReference type="PANTHER" id="PTHR12111:SF2">
    <property type="entry name" value="SPLICING FACTOR YJU2B-RELATED"/>
    <property type="match status" value="1"/>
</dbReference>
<comment type="similarity">
    <text evidence="1">Belongs to the CWC16 family.</text>
</comment>
<evidence type="ECO:0008006" key="7">
    <source>
        <dbReference type="Google" id="ProtNLM"/>
    </source>
</evidence>
<dbReference type="EMBL" id="CAJNOM010000719">
    <property type="protein sequence ID" value="CAF1549436.1"/>
    <property type="molecule type" value="Genomic_DNA"/>
</dbReference>
<dbReference type="EMBL" id="CAJNOI010000303">
    <property type="protein sequence ID" value="CAF1233943.1"/>
    <property type="molecule type" value="Genomic_DNA"/>
</dbReference>
<protein>
    <recommendedName>
        <fullName evidence="7">Coiled-coil domain-containing protein 130-like protein</fullName>
    </recommendedName>
</protein>
<comment type="caution">
    <text evidence="3">The sequence shown here is derived from an EMBL/GenBank/DDBJ whole genome shotgun (WGS) entry which is preliminary data.</text>
</comment>
<dbReference type="PANTHER" id="PTHR12111">
    <property type="entry name" value="SPLICING FACTOR YJU2"/>
    <property type="match status" value="1"/>
</dbReference>
<evidence type="ECO:0000313" key="5">
    <source>
        <dbReference type="Proteomes" id="UP000663832"/>
    </source>
</evidence>
<dbReference type="GO" id="GO:0000398">
    <property type="term" value="P:mRNA splicing, via spliceosome"/>
    <property type="evidence" value="ECO:0007669"/>
    <property type="project" value="InterPro"/>
</dbReference>
<sequence length="320" mass="36987">MGERKGQNKYYPPDFDWRKHSSLNGYQGVHALRERARKLDQGILIIRFEMPYNIWCNTCGNHIGMGVRYNAQKTKIGNYFTTPILQFRMKCHLCDGHFEIKTDPKARDYVIVSGARREEQRWDAAENGQIVMESKEEMKKLATDAMFKLEFEGKDVSKKANKSAPDLTELEVQQSAWKDDYIINYVLRKDLREAKREARIQKEADDVVRKKASIDIPLLPTNRQDDRLAKLYRLETLRSAEQTEIDRRELIDKQQVLKGTSAIPSEINWTPATFTSNKKQLSSTLGIVRKIDKPQQSSETVTKKSLVSYGDDDDDDDDSS</sequence>
<reference evidence="3" key="1">
    <citation type="submission" date="2021-02" db="EMBL/GenBank/DDBJ databases">
        <authorList>
            <person name="Nowell W R."/>
        </authorList>
    </citation>
    <scope>NUCLEOTIDE SEQUENCE</scope>
</reference>
<accession>A0A814YS68</accession>
<dbReference type="Proteomes" id="UP000663877">
    <property type="component" value="Unassembled WGS sequence"/>
</dbReference>
<organism evidence="3 6">
    <name type="scientific">Adineta steineri</name>
    <dbReference type="NCBI Taxonomy" id="433720"/>
    <lineage>
        <taxon>Eukaryota</taxon>
        <taxon>Metazoa</taxon>
        <taxon>Spiralia</taxon>
        <taxon>Gnathifera</taxon>
        <taxon>Rotifera</taxon>
        <taxon>Eurotatoria</taxon>
        <taxon>Bdelloidea</taxon>
        <taxon>Adinetida</taxon>
        <taxon>Adinetidae</taxon>
        <taxon>Adineta</taxon>
    </lineage>
</organism>
<gene>
    <name evidence="3" type="ORF">BJG266_LOCUS28672</name>
    <name evidence="4" type="ORF">QVE165_LOCUS46955</name>
</gene>
<dbReference type="Pfam" id="PF04502">
    <property type="entry name" value="Saf4_Yju2"/>
    <property type="match status" value="1"/>
</dbReference>
<evidence type="ECO:0000256" key="1">
    <source>
        <dbReference type="ARBA" id="ARBA00005595"/>
    </source>
</evidence>
<keyword evidence="5" id="KW-1185">Reference proteome</keyword>
<dbReference type="GO" id="GO:0071014">
    <property type="term" value="C:post-mRNA release spliceosomal complex"/>
    <property type="evidence" value="ECO:0007669"/>
    <property type="project" value="TreeGrafter"/>
</dbReference>
<evidence type="ECO:0000256" key="2">
    <source>
        <dbReference type="SAM" id="MobiDB-lite"/>
    </source>
</evidence>
<feature type="compositionally biased region" description="Acidic residues" evidence="2">
    <location>
        <begin position="310"/>
        <end position="320"/>
    </location>
</feature>
<name>A0A814YS68_9BILA</name>
<feature type="region of interest" description="Disordered" evidence="2">
    <location>
        <begin position="293"/>
        <end position="320"/>
    </location>
</feature>
<evidence type="ECO:0000313" key="6">
    <source>
        <dbReference type="Proteomes" id="UP000663877"/>
    </source>
</evidence>
<dbReference type="Proteomes" id="UP000663832">
    <property type="component" value="Unassembled WGS sequence"/>
</dbReference>
<feature type="compositionally biased region" description="Polar residues" evidence="2">
    <location>
        <begin position="294"/>
        <end position="305"/>
    </location>
</feature>
<evidence type="ECO:0000313" key="4">
    <source>
        <dbReference type="EMBL" id="CAF1549436.1"/>
    </source>
</evidence>
<dbReference type="GO" id="GO:0005684">
    <property type="term" value="C:U2-type spliceosomal complex"/>
    <property type="evidence" value="ECO:0007669"/>
    <property type="project" value="TreeGrafter"/>
</dbReference>
<dbReference type="AlphaFoldDB" id="A0A814YS68"/>
<dbReference type="InterPro" id="IPR007590">
    <property type="entry name" value="Saf4/Yju2"/>
</dbReference>